<dbReference type="HAMAP" id="MF_00265">
    <property type="entry name" value="VapC_Nob1"/>
    <property type="match status" value="1"/>
</dbReference>
<proteinExistence type="inferred from homology"/>
<dbReference type="KEGG" id="haj:DU500_04105"/>
<evidence type="ECO:0000313" key="12">
    <source>
        <dbReference type="Proteomes" id="UP000252985"/>
    </source>
</evidence>
<evidence type="ECO:0000313" key="13">
    <source>
        <dbReference type="Proteomes" id="UP000253273"/>
    </source>
</evidence>
<keyword evidence="6 8" id="KW-0460">Magnesium</keyword>
<dbReference type="KEGG" id="haq:DU484_03620"/>
<dbReference type="SUPFAM" id="SSF88723">
    <property type="entry name" value="PIN domain-like"/>
    <property type="match status" value="1"/>
</dbReference>
<dbReference type="Proteomes" id="UP000252985">
    <property type="component" value="Chromosome"/>
</dbReference>
<evidence type="ECO:0000256" key="3">
    <source>
        <dbReference type="ARBA" id="ARBA00022722"/>
    </source>
</evidence>
<dbReference type="GO" id="GO:0000287">
    <property type="term" value="F:magnesium ion binding"/>
    <property type="evidence" value="ECO:0007669"/>
    <property type="project" value="UniProtKB-UniRule"/>
</dbReference>
<keyword evidence="8" id="KW-0800">Toxin</keyword>
<sequence length="127" mass="13749">MIALDTSFLLDYLDGVPAAAAYLRENADKPFFAPSLALFEVYRGAARTDGREGIDRAASGLDWIEPLPLTEPAAREAALVEAELLDAGDRVNLGDTLIAGVCRHNGASIVTRDDHFDRVADLETVEY</sequence>
<evidence type="ECO:0000256" key="1">
    <source>
        <dbReference type="ARBA" id="ARBA00001946"/>
    </source>
</evidence>
<evidence type="ECO:0000313" key="11">
    <source>
        <dbReference type="EMBL" id="AXG09020.1"/>
    </source>
</evidence>
<evidence type="ECO:0000256" key="5">
    <source>
        <dbReference type="ARBA" id="ARBA00022801"/>
    </source>
</evidence>
<dbReference type="Proteomes" id="UP000253273">
    <property type="component" value="Chromosome"/>
</dbReference>
<dbReference type="EMBL" id="CP031150">
    <property type="protein sequence ID" value="AXG05683.1"/>
    <property type="molecule type" value="Genomic_DNA"/>
</dbReference>
<evidence type="ECO:0000256" key="6">
    <source>
        <dbReference type="ARBA" id="ARBA00022842"/>
    </source>
</evidence>
<dbReference type="EMBL" id="CP031148">
    <property type="protein sequence ID" value="AXG09020.1"/>
    <property type="molecule type" value="Genomic_DNA"/>
</dbReference>
<keyword evidence="13" id="KW-1185">Reference proteome</keyword>
<dbReference type="GO" id="GO:0090729">
    <property type="term" value="F:toxin activity"/>
    <property type="evidence" value="ECO:0007669"/>
    <property type="project" value="UniProtKB-KW"/>
</dbReference>
<keyword evidence="5 8" id="KW-0378">Hydrolase</keyword>
<keyword evidence="2 8" id="KW-1277">Toxin-antitoxin system</keyword>
<evidence type="ECO:0000313" key="10">
    <source>
        <dbReference type="EMBL" id="AXG05683.1"/>
    </source>
</evidence>
<dbReference type="Pfam" id="PF01850">
    <property type="entry name" value="PIN"/>
    <property type="match status" value="1"/>
</dbReference>
<comment type="similarity">
    <text evidence="7 8">Belongs to the PINc/VapC protein family.</text>
</comment>
<organism evidence="10 13">
    <name type="scientific">Haloplanus rubicundus</name>
    <dbReference type="NCBI Taxonomy" id="1547898"/>
    <lineage>
        <taxon>Archaea</taxon>
        <taxon>Methanobacteriati</taxon>
        <taxon>Methanobacteriota</taxon>
        <taxon>Stenosarchaea group</taxon>
        <taxon>Halobacteria</taxon>
        <taxon>Halobacteriales</taxon>
        <taxon>Haloferacaceae</taxon>
        <taxon>Haloplanus</taxon>
    </lineage>
</organism>
<dbReference type="EC" id="3.1.-.-" evidence="8"/>
<keyword evidence="3 8" id="KW-0540">Nuclease</keyword>
<dbReference type="InterPro" id="IPR050556">
    <property type="entry name" value="Type_II_TA_system_RNase"/>
</dbReference>
<feature type="domain" description="PIN" evidence="9">
    <location>
        <begin position="2"/>
        <end position="121"/>
    </location>
</feature>
<gene>
    <name evidence="8" type="primary">vapC</name>
    <name evidence="11" type="ORF">DU484_03620</name>
    <name evidence="10" type="ORF">DU500_04105</name>
</gene>
<evidence type="ECO:0000256" key="7">
    <source>
        <dbReference type="ARBA" id="ARBA00038093"/>
    </source>
</evidence>
<evidence type="ECO:0000259" key="9">
    <source>
        <dbReference type="Pfam" id="PF01850"/>
    </source>
</evidence>
<dbReference type="InterPro" id="IPR022907">
    <property type="entry name" value="VapC_family"/>
</dbReference>
<dbReference type="Gene3D" id="3.40.50.1010">
    <property type="entry name" value="5'-nuclease"/>
    <property type="match status" value="1"/>
</dbReference>
<comment type="function">
    <text evidence="8">Toxic component of a toxin-antitoxin (TA) system. An RNase.</text>
</comment>
<feature type="binding site" evidence="8">
    <location>
        <position position="95"/>
    </location>
    <ligand>
        <name>Mg(2+)</name>
        <dbReference type="ChEBI" id="CHEBI:18420"/>
    </ligand>
</feature>
<accession>A0A345E9Z8</accession>
<comment type="cofactor">
    <cofactor evidence="1 8">
        <name>Mg(2+)</name>
        <dbReference type="ChEBI" id="CHEBI:18420"/>
    </cofactor>
</comment>
<dbReference type="PANTHER" id="PTHR33653:SF1">
    <property type="entry name" value="RIBONUCLEASE VAPC2"/>
    <property type="match status" value="1"/>
</dbReference>
<dbReference type="OrthoDB" id="147588at2157"/>
<dbReference type="AlphaFoldDB" id="A0A345E0G1"/>
<accession>A0A345E0G1</accession>
<evidence type="ECO:0000256" key="4">
    <source>
        <dbReference type="ARBA" id="ARBA00022723"/>
    </source>
</evidence>
<evidence type="ECO:0000256" key="2">
    <source>
        <dbReference type="ARBA" id="ARBA00022649"/>
    </source>
</evidence>
<evidence type="ECO:0000256" key="8">
    <source>
        <dbReference type="HAMAP-Rule" id="MF_00265"/>
    </source>
</evidence>
<dbReference type="GO" id="GO:0016787">
    <property type="term" value="F:hydrolase activity"/>
    <property type="evidence" value="ECO:0007669"/>
    <property type="project" value="UniProtKB-KW"/>
</dbReference>
<reference evidence="10 13" key="2">
    <citation type="submission" date="2018-07" db="EMBL/GenBank/DDBJ databases">
        <title>Genome sequences of Haloplanus sp. CBA1113.</title>
        <authorList>
            <person name="Kim Y.B."/>
            <person name="Roh S.W."/>
        </authorList>
    </citation>
    <scope>NUCLEOTIDE SEQUENCE [LARGE SCALE GENOMIC DNA]</scope>
    <source>
        <strain evidence="10 13">CBA1113</strain>
    </source>
</reference>
<protein>
    <recommendedName>
        <fullName evidence="8">Ribonuclease VapC</fullName>
        <shortName evidence="8">RNase VapC</shortName>
        <ecNumber evidence="8">3.1.-.-</ecNumber>
    </recommendedName>
    <alternativeName>
        <fullName evidence="8">Putative toxin VapC</fullName>
    </alternativeName>
</protein>
<dbReference type="GeneID" id="37286036"/>
<dbReference type="CDD" id="cd18739">
    <property type="entry name" value="PIN_VapC4-5_FitB-like"/>
    <property type="match status" value="1"/>
</dbReference>
<keyword evidence="4 8" id="KW-0479">Metal-binding</keyword>
<dbReference type="RefSeq" id="WP_114584832.1">
    <property type="nucleotide sequence ID" value="NZ_CP031148.1"/>
</dbReference>
<dbReference type="PANTHER" id="PTHR33653">
    <property type="entry name" value="RIBONUCLEASE VAPC2"/>
    <property type="match status" value="1"/>
</dbReference>
<dbReference type="InterPro" id="IPR002716">
    <property type="entry name" value="PIN_dom"/>
</dbReference>
<feature type="binding site" evidence="8">
    <location>
        <position position="5"/>
    </location>
    <ligand>
        <name>Mg(2+)</name>
        <dbReference type="ChEBI" id="CHEBI:18420"/>
    </ligand>
</feature>
<reference evidence="11 12" key="1">
    <citation type="submission" date="2018-07" db="EMBL/GenBank/DDBJ databases">
        <title>Genome sequences of Haloplanus sp. CBA1112.</title>
        <authorList>
            <person name="Kim Y.B."/>
            <person name="Roh S.W."/>
        </authorList>
    </citation>
    <scope>NUCLEOTIDE SEQUENCE [LARGE SCALE GENOMIC DNA]</scope>
    <source>
        <strain evidence="11 12">CBA1112</strain>
    </source>
</reference>
<dbReference type="GO" id="GO:0004540">
    <property type="term" value="F:RNA nuclease activity"/>
    <property type="evidence" value="ECO:0007669"/>
    <property type="project" value="InterPro"/>
</dbReference>
<name>A0A345E0G1_9EURY</name>
<dbReference type="InterPro" id="IPR029060">
    <property type="entry name" value="PIN-like_dom_sf"/>
</dbReference>